<reference evidence="2 3" key="1">
    <citation type="journal article" date="2013" name="BMC Genomics">
        <title>Genomics-driven discovery of the pneumocandin biosynthetic gene cluster in the fungus Glarea lozoyensis.</title>
        <authorList>
            <person name="Chen L."/>
            <person name="Yue Q."/>
            <person name="Zhang X."/>
            <person name="Xiang M."/>
            <person name="Wang C."/>
            <person name="Li S."/>
            <person name="Che Y."/>
            <person name="Ortiz-Lopez F.J."/>
            <person name="Bills G.F."/>
            <person name="Liu X."/>
            <person name="An Z."/>
        </authorList>
    </citation>
    <scope>NUCLEOTIDE SEQUENCE [LARGE SCALE GENOMIC DNA]</scope>
    <source>
        <strain evidence="3">ATCC 20868 / MF5171</strain>
    </source>
</reference>
<dbReference type="AlphaFoldDB" id="S3CMA0"/>
<dbReference type="OMA" id="QILNMPF"/>
<keyword evidence="3" id="KW-1185">Reference proteome</keyword>
<dbReference type="KEGG" id="glz:GLAREA_02236"/>
<feature type="compositionally biased region" description="Polar residues" evidence="1">
    <location>
        <begin position="603"/>
        <end position="614"/>
    </location>
</feature>
<protein>
    <submittedName>
        <fullName evidence="2">Uncharacterized protein</fullName>
    </submittedName>
</protein>
<organism evidence="2 3">
    <name type="scientific">Glarea lozoyensis (strain ATCC 20868 / MF5171)</name>
    <dbReference type="NCBI Taxonomy" id="1116229"/>
    <lineage>
        <taxon>Eukaryota</taxon>
        <taxon>Fungi</taxon>
        <taxon>Dikarya</taxon>
        <taxon>Ascomycota</taxon>
        <taxon>Pezizomycotina</taxon>
        <taxon>Leotiomycetes</taxon>
        <taxon>Helotiales</taxon>
        <taxon>Helotiaceae</taxon>
        <taxon>Glarea</taxon>
    </lineage>
</organism>
<dbReference type="STRING" id="1116229.S3CMA0"/>
<gene>
    <name evidence="2" type="ORF">GLAREA_02236</name>
</gene>
<feature type="compositionally biased region" description="Polar residues" evidence="1">
    <location>
        <begin position="194"/>
        <end position="207"/>
    </location>
</feature>
<feature type="region of interest" description="Disordered" evidence="1">
    <location>
        <begin position="300"/>
        <end position="401"/>
    </location>
</feature>
<dbReference type="RefSeq" id="XP_008087643.1">
    <property type="nucleotide sequence ID" value="XM_008089452.1"/>
</dbReference>
<dbReference type="GeneID" id="19461294"/>
<feature type="region of interest" description="Disordered" evidence="1">
    <location>
        <begin position="124"/>
        <end position="221"/>
    </location>
</feature>
<feature type="region of interest" description="Disordered" evidence="1">
    <location>
        <begin position="474"/>
        <end position="547"/>
    </location>
</feature>
<evidence type="ECO:0000313" key="2">
    <source>
        <dbReference type="EMBL" id="EPE26324.1"/>
    </source>
</evidence>
<sequence length="698" mass="77272">MFYQQSNASTTLPRDFRFHHDEGIPQTPEPTTMADELQAPCAPRPARLRVKRRNISNLQAPTEQFLASVAAADVPVPTIEVNHSSLPSRTTAGPSSLPHVNIFEEDSEMPDSKASPIGNSFLLAPHQPYGRMGLPPQTPEPESVAEQESSRPSWSMGGSLFTSNEDQFPRPNSAMSTASECSDDSFYSGGPRSHLSQSEDGSCTSPDSDVDDPFQFPSMSPSLSKASSKFNSIRLSAPVEFAPLNQNLKSKTRKNAPWSKAMSAHLWSTYVLYLQDPTVTPFRANGVPPEGVCHRVAREAKRSWKGPQTTTQRSHMRSVALSEISDKSGSLTPTPETSTKLYAQWPHSSGATRSHLRELCRKETTAVQRHRHFQSRNSTPFTRAKSYDSPRVSESGSGASTFNTKDIALSLATSTSSTMQPDGPLASLAQDAGPTPNTELSSRSVFRPSVNEPPASIFDLDDPRVRRLLGSPFIRRTYGPSSSQLHRRPSPPRHLSDTSAPRLRSPLRFDQPRSLNSTQKRRAQYSLDDEVTPGPGPRPNILDQKLFGTPLGHSRRRVRSRGFSLGDEAFRQNLSGVFRRPPPEFDLAGKLGLNPNETRTHSRGLSLNTSSNSPFLPPTTIDPPRLGSPFTETGPNQTFPRRLFQDSQSTIRRGAFATMHQSRHSINSFDFGPSQQQSRLERLDEKLKEIRQREDSMR</sequence>
<dbReference type="Proteomes" id="UP000016922">
    <property type="component" value="Unassembled WGS sequence"/>
</dbReference>
<dbReference type="EMBL" id="KE145371">
    <property type="protein sequence ID" value="EPE26324.1"/>
    <property type="molecule type" value="Genomic_DNA"/>
</dbReference>
<dbReference type="HOGENOM" id="CLU_012261_1_0_1"/>
<feature type="compositionally biased region" description="Polar residues" evidence="1">
    <location>
        <begin position="327"/>
        <end position="352"/>
    </location>
</feature>
<feature type="compositionally biased region" description="Polar residues" evidence="1">
    <location>
        <begin position="392"/>
        <end position="401"/>
    </location>
</feature>
<feature type="region of interest" description="Disordered" evidence="1">
    <location>
        <begin position="588"/>
        <end position="624"/>
    </location>
</feature>
<feature type="compositionally biased region" description="Basic and acidic residues" evidence="1">
    <location>
        <begin position="355"/>
        <end position="364"/>
    </location>
</feature>
<name>S3CMA0_GLAL2</name>
<accession>S3CMA0</accession>
<dbReference type="eggNOG" id="ENOG502S08D">
    <property type="taxonomic scope" value="Eukaryota"/>
</dbReference>
<feature type="compositionally biased region" description="Polar residues" evidence="1">
    <location>
        <begin position="435"/>
        <end position="444"/>
    </location>
</feature>
<feature type="region of interest" description="Disordered" evidence="1">
    <location>
        <begin position="414"/>
        <end position="458"/>
    </location>
</feature>
<dbReference type="OrthoDB" id="419770at2759"/>
<evidence type="ECO:0000313" key="3">
    <source>
        <dbReference type="Proteomes" id="UP000016922"/>
    </source>
</evidence>
<proteinExistence type="predicted"/>
<evidence type="ECO:0000256" key="1">
    <source>
        <dbReference type="SAM" id="MobiDB-lite"/>
    </source>
</evidence>